<gene>
    <name evidence="1" type="ORF">RR46_05772</name>
</gene>
<sequence length="166" mass="17765">MFGIEFDKCAVVCTWSSKYRSTYKYNACAHDVCAHASERAGRRVRGGAGARAAGCGRRGRRGEELSGYIDSTRHVAAALVHPLPSRSAHVAAVNATAAALAVRSRPAEIMTFGPFSGEEGSARSLVPERVLRIVSRYWEVAGSVPAARPRSSSPHELLLISPFGLL</sequence>
<dbReference type="Proteomes" id="UP000053268">
    <property type="component" value="Unassembled WGS sequence"/>
</dbReference>
<name>A0A194PTQ6_PAPXU</name>
<organism evidence="1 2">
    <name type="scientific">Papilio xuthus</name>
    <name type="common">Asian swallowtail butterfly</name>
    <dbReference type="NCBI Taxonomy" id="66420"/>
    <lineage>
        <taxon>Eukaryota</taxon>
        <taxon>Metazoa</taxon>
        <taxon>Ecdysozoa</taxon>
        <taxon>Arthropoda</taxon>
        <taxon>Hexapoda</taxon>
        <taxon>Insecta</taxon>
        <taxon>Pterygota</taxon>
        <taxon>Neoptera</taxon>
        <taxon>Endopterygota</taxon>
        <taxon>Lepidoptera</taxon>
        <taxon>Glossata</taxon>
        <taxon>Ditrysia</taxon>
        <taxon>Papilionoidea</taxon>
        <taxon>Papilionidae</taxon>
        <taxon>Papilioninae</taxon>
        <taxon>Papilio</taxon>
    </lineage>
</organism>
<protein>
    <submittedName>
        <fullName evidence="1">Uncharacterized protein</fullName>
    </submittedName>
</protein>
<dbReference type="AlphaFoldDB" id="A0A194PTQ6"/>
<evidence type="ECO:0000313" key="2">
    <source>
        <dbReference type="Proteomes" id="UP000053268"/>
    </source>
</evidence>
<dbReference type="EMBL" id="KQ459598">
    <property type="protein sequence ID" value="KPI94520.1"/>
    <property type="molecule type" value="Genomic_DNA"/>
</dbReference>
<keyword evidence="2" id="KW-1185">Reference proteome</keyword>
<reference evidence="1 2" key="1">
    <citation type="journal article" date="2015" name="Nat. Commun.">
        <title>Outbred genome sequencing and CRISPR/Cas9 gene editing in butterflies.</title>
        <authorList>
            <person name="Li X."/>
            <person name="Fan D."/>
            <person name="Zhang W."/>
            <person name="Liu G."/>
            <person name="Zhang L."/>
            <person name="Zhao L."/>
            <person name="Fang X."/>
            <person name="Chen L."/>
            <person name="Dong Y."/>
            <person name="Chen Y."/>
            <person name="Ding Y."/>
            <person name="Zhao R."/>
            <person name="Feng M."/>
            <person name="Zhu Y."/>
            <person name="Feng Y."/>
            <person name="Jiang X."/>
            <person name="Zhu D."/>
            <person name="Xiang H."/>
            <person name="Feng X."/>
            <person name="Li S."/>
            <person name="Wang J."/>
            <person name="Zhang G."/>
            <person name="Kronforst M.R."/>
            <person name="Wang W."/>
        </authorList>
    </citation>
    <scope>NUCLEOTIDE SEQUENCE [LARGE SCALE GENOMIC DNA]</scope>
    <source>
        <strain evidence="1">Ya'a_city_454_Px</strain>
        <tissue evidence="1">Whole body</tissue>
    </source>
</reference>
<proteinExistence type="predicted"/>
<accession>A0A194PTQ6</accession>
<evidence type="ECO:0000313" key="1">
    <source>
        <dbReference type="EMBL" id="KPI94520.1"/>
    </source>
</evidence>